<gene>
    <name evidence="1" type="ORF">ACN42_g8899</name>
</gene>
<evidence type="ECO:0000313" key="2">
    <source>
        <dbReference type="Proteomes" id="UP000055045"/>
    </source>
</evidence>
<dbReference type="Proteomes" id="UP000055045">
    <property type="component" value="Unassembled WGS sequence"/>
</dbReference>
<proteinExistence type="predicted"/>
<dbReference type="AlphaFoldDB" id="A0A101MD30"/>
<dbReference type="EMBL" id="LLXE01000296">
    <property type="protein sequence ID" value="KUM58258.1"/>
    <property type="molecule type" value="Genomic_DNA"/>
</dbReference>
<organism evidence="1 2">
    <name type="scientific">Penicillium freii</name>
    <dbReference type="NCBI Taxonomy" id="48697"/>
    <lineage>
        <taxon>Eukaryota</taxon>
        <taxon>Fungi</taxon>
        <taxon>Dikarya</taxon>
        <taxon>Ascomycota</taxon>
        <taxon>Pezizomycotina</taxon>
        <taxon>Eurotiomycetes</taxon>
        <taxon>Eurotiomycetidae</taxon>
        <taxon>Eurotiales</taxon>
        <taxon>Aspergillaceae</taxon>
        <taxon>Penicillium</taxon>
    </lineage>
</organism>
<comment type="caution">
    <text evidence="1">The sequence shown here is derived from an EMBL/GenBank/DDBJ whole genome shotgun (WGS) entry which is preliminary data.</text>
</comment>
<accession>A0A101MD30</accession>
<protein>
    <submittedName>
        <fullName evidence="1">Uncharacterized protein</fullName>
    </submittedName>
</protein>
<name>A0A101MD30_PENFR</name>
<evidence type="ECO:0000313" key="1">
    <source>
        <dbReference type="EMBL" id="KUM58258.1"/>
    </source>
</evidence>
<keyword evidence="2" id="KW-1185">Reference proteome</keyword>
<sequence>MRRACSEVDHEEVVSRSKMLHVGSKYILHGVLRGGMRGMFSYRTCLSAGSVLSHDIFISIGHGVNYIN</sequence>
<reference evidence="1 2" key="1">
    <citation type="submission" date="2015-10" db="EMBL/GenBank/DDBJ databases">
        <title>Genome sequencing of Penicillium freii.</title>
        <authorList>
            <person name="Nguyen H.D."/>
            <person name="Visagie C.M."/>
            <person name="Seifert K.A."/>
        </authorList>
    </citation>
    <scope>NUCLEOTIDE SEQUENCE [LARGE SCALE GENOMIC DNA]</scope>
    <source>
        <strain evidence="1 2">DAOM 242723</strain>
    </source>
</reference>